<sequence>MPYTPPTRSPASSNANSPILSRNHSYEGPFDSSHRPGLPRSRSAAYIQKHRRSPSIAEHQPAPVTATIHGSTSAIDHGLHMHSPARAQNGNLSSRPHAVEQVSAEAPTTSPGDSSLTSEDDEERGRGKQIQDLADSLKNIVLVKRTGSPDHEKKSDASALSKTGAEANGTISPALTPSARKIAHSRSSSEIQLSKLADVPSQAASSDSEEDELHIKPPMVRKKSGELVKPALRPPSRRRPSSMPGTPTFSKAVHFNEDIEQVRHFLQVDRPSAVSAGSSPVETYDSETEYPFSGGYKSSVTEWEIRLANFPKDSREREIAPVRIERIFLAADQKMLVGVVACANIAFAKHVVARFTFDYWKTTSEVTAEFNYDIRKKEFNDGYDRFNFNIKLADQANLQNKTLFICVRYNVAGQEYWDNNCNMNYQVDFVKKVVPRKVSTSAGAGTAGTIPRSRHAPHSAQPRPRSFPSSNDDDLVSSFEFGAGTTLQDPLSRRSRARGGSIYPTQQRRGSPQTGGAFGTRYDFGASLSAALTRAQSQMGQSHNSPLARAKSSDEVYKMSSLAPRTDAPAVQPVDAPNPAKFSSDRPELGSQEYHDLIQKFCYFGSKTGSPGANSPDAAPKAPHAVPAGSFATKEPQPQPMIDGTHSLTASDSDESPPNSVSSSASNSPPTERLERNQVDGAHDSNRTSRSSTPSYHNTTSPRLIAQYRSPSPALVDLPQLVSAL</sequence>
<organism evidence="3 4">
    <name type="scientific">Verruconis gallopava</name>
    <dbReference type="NCBI Taxonomy" id="253628"/>
    <lineage>
        <taxon>Eukaryota</taxon>
        <taxon>Fungi</taxon>
        <taxon>Dikarya</taxon>
        <taxon>Ascomycota</taxon>
        <taxon>Pezizomycotina</taxon>
        <taxon>Dothideomycetes</taxon>
        <taxon>Pleosporomycetidae</taxon>
        <taxon>Venturiales</taxon>
        <taxon>Sympoventuriaceae</taxon>
        <taxon>Verruconis</taxon>
    </lineage>
</organism>
<evidence type="ECO:0000259" key="2">
    <source>
        <dbReference type="PROSITE" id="PS51159"/>
    </source>
</evidence>
<name>A0A0D2A2R6_9PEZI</name>
<evidence type="ECO:0000313" key="4">
    <source>
        <dbReference type="Proteomes" id="UP000053259"/>
    </source>
</evidence>
<dbReference type="Gene3D" id="2.60.40.2440">
    <property type="entry name" value="Carbohydrate binding type-21 domain"/>
    <property type="match status" value="1"/>
</dbReference>
<feature type="region of interest" description="Disordered" evidence="1">
    <location>
        <begin position="441"/>
        <end position="520"/>
    </location>
</feature>
<dbReference type="InterPro" id="IPR005036">
    <property type="entry name" value="CBM21_dom"/>
</dbReference>
<dbReference type="STRING" id="253628.A0A0D2A2R6"/>
<feature type="compositionally biased region" description="Polar residues" evidence="1">
    <location>
        <begin position="503"/>
        <end position="514"/>
    </location>
</feature>
<proteinExistence type="predicted"/>
<reference evidence="3 4" key="1">
    <citation type="submission" date="2015-01" db="EMBL/GenBank/DDBJ databases">
        <title>The Genome Sequence of Ochroconis gallopava CBS43764.</title>
        <authorList>
            <consortium name="The Broad Institute Genomics Platform"/>
            <person name="Cuomo C."/>
            <person name="de Hoog S."/>
            <person name="Gorbushina A."/>
            <person name="Stielow B."/>
            <person name="Teixiera M."/>
            <person name="Abouelleil A."/>
            <person name="Chapman S.B."/>
            <person name="Priest M."/>
            <person name="Young S.K."/>
            <person name="Wortman J."/>
            <person name="Nusbaum C."/>
            <person name="Birren B."/>
        </authorList>
    </citation>
    <scope>NUCLEOTIDE SEQUENCE [LARGE SCALE GENOMIC DNA]</scope>
    <source>
        <strain evidence="3 4">CBS 43764</strain>
    </source>
</reference>
<dbReference type="PANTHER" id="PTHR12307">
    <property type="entry name" value="PROTEIN PHOSPHATASE 1 REGULATORY SUBUNIT"/>
    <property type="match status" value="1"/>
</dbReference>
<dbReference type="PROSITE" id="PS51159">
    <property type="entry name" value="CBM21"/>
    <property type="match status" value="1"/>
</dbReference>
<dbReference type="VEuPathDB" id="FungiDB:PV09_07856"/>
<dbReference type="RefSeq" id="XP_016210539.1">
    <property type="nucleotide sequence ID" value="XM_016361679.1"/>
</dbReference>
<protein>
    <recommendedName>
        <fullName evidence="2">CBM21 domain-containing protein</fullName>
    </recommendedName>
</protein>
<evidence type="ECO:0000256" key="1">
    <source>
        <dbReference type="SAM" id="MobiDB-lite"/>
    </source>
</evidence>
<feature type="region of interest" description="Disordered" evidence="1">
    <location>
        <begin position="82"/>
        <end position="250"/>
    </location>
</feature>
<dbReference type="EMBL" id="KN847561">
    <property type="protein sequence ID" value="KIW00670.1"/>
    <property type="molecule type" value="Genomic_DNA"/>
</dbReference>
<feature type="compositionally biased region" description="Basic and acidic residues" evidence="1">
    <location>
        <begin position="147"/>
        <end position="156"/>
    </location>
</feature>
<dbReference type="GO" id="GO:0000164">
    <property type="term" value="C:protein phosphatase type 1 complex"/>
    <property type="evidence" value="ECO:0007669"/>
    <property type="project" value="TreeGrafter"/>
</dbReference>
<feature type="region of interest" description="Disordered" evidence="1">
    <location>
        <begin position="1"/>
        <end position="63"/>
    </location>
</feature>
<feature type="region of interest" description="Disordered" evidence="1">
    <location>
        <begin position="535"/>
        <end position="589"/>
    </location>
</feature>
<dbReference type="GO" id="GO:0008157">
    <property type="term" value="F:protein phosphatase 1 binding"/>
    <property type="evidence" value="ECO:0007669"/>
    <property type="project" value="TreeGrafter"/>
</dbReference>
<feature type="compositionally biased region" description="Polar residues" evidence="1">
    <location>
        <begin position="688"/>
        <end position="702"/>
    </location>
</feature>
<dbReference type="AlphaFoldDB" id="A0A0D2A2R6"/>
<dbReference type="RefSeq" id="XP_016210540.1">
    <property type="nucleotide sequence ID" value="XM_016361680.1"/>
</dbReference>
<feature type="domain" description="CBM21" evidence="2">
    <location>
        <begin position="314"/>
        <end position="428"/>
    </location>
</feature>
<evidence type="ECO:0000313" key="3">
    <source>
        <dbReference type="EMBL" id="KIW00670.1"/>
    </source>
</evidence>
<feature type="compositionally biased region" description="Polar residues" evidence="1">
    <location>
        <begin position="106"/>
        <end position="117"/>
    </location>
</feature>
<dbReference type="GeneID" id="27315829"/>
<dbReference type="InterPro" id="IPR050782">
    <property type="entry name" value="PP1_regulatory_subunit_3"/>
</dbReference>
<dbReference type="EMBL" id="KN847561">
    <property type="protein sequence ID" value="KIW00671.1"/>
    <property type="molecule type" value="Genomic_DNA"/>
</dbReference>
<feature type="compositionally biased region" description="Basic and acidic residues" evidence="1">
    <location>
        <begin position="672"/>
        <end position="687"/>
    </location>
</feature>
<feature type="region of interest" description="Disordered" evidence="1">
    <location>
        <begin position="609"/>
        <end position="713"/>
    </location>
</feature>
<dbReference type="InterPro" id="IPR038175">
    <property type="entry name" value="CBM21_dom_sf"/>
</dbReference>
<keyword evidence="4" id="KW-1185">Reference proteome</keyword>
<dbReference type="GO" id="GO:0005979">
    <property type="term" value="P:regulation of glycogen biosynthetic process"/>
    <property type="evidence" value="ECO:0007669"/>
    <property type="project" value="TreeGrafter"/>
</dbReference>
<feature type="compositionally biased region" description="Polar residues" evidence="1">
    <location>
        <begin position="535"/>
        <end position="545"/>
    </location>
</feature>
<gene>
    <name evidence="3" type="ORF">PV09_07856</name>
</gene>
<dbReference type="Pfam" id="PF03370">
    <property type="entry name" value="CBM_21"/>
    <property type="match status" value="1"/>
</dbReference>
<dbReference type="PANTHER" id="PTHR12307:SF36">
    <property type="entry name" value="GLYCOGEN-BINDING SUBUNIT 76A"/>
    <property type="match status" value="1"/>
</dbReference>
<accession>A0A0D2A2R6</accession>
<dbReference type="Proteomes" id="UP000053259">
    <property type="component" value="Unassembled WGS sequence"/>
</dbReference>
<feature type="compositionally biased region" description="Low complexity" evidence="1">
    <location>
        <begin position="656"/>
        <end position="670"/>
    </location>
</feature>
<feature type="compositionally biased region" description="Polar residues" evidence="1">
    <location>
        <begin position="9"/>
        <end position="23"/>
    </location>
</feature>
<dbReference type="GO" id="GO:2001069">
    <property type="term" value="F:glycogen binding"/>
    <property type="evidence" value="ECO:0007669"/>
    <property type="project" value="TreeGrafter"/>
</dbReference>
<dbReference type="OrthoDB" id="1881at2759"/>